<proteinExistence type="predicted"/>
<dbReference type="InterPro" id="IPR000608">
    <property type="entry name" value="UBC"/>
</dbReference>
<feature type="coiled-coil region" evidence="3">
    <location>
        <begin position="106"/>
        <end position="133"/>
    </location>
</feature>
<evidence type="ECO:0000256" key="1">
    <source>
        <dbReference type="ARBA" id="ARBA00022679"/>
    </source>
</evidence>
<reference evidence="7 8" key="1">
    <citation type="journal article" date="2018" name="Mol. Plant">
        <title>The genome of Artemisia annua provides insight into the evolution of Asteraceae family and artemisinin biosynthesis.</title>
        <authorList>
            <person name="Shen Q."/>
            <person name="Zhang L."/>
            <person name="Liao Z."/>
            <person name="Wang S."/>
            <person name="Yan T."/>
            <person name="Shi P."/>
            <person name="Liu M."/>
            <person name="Fu X."/>
            <person name="Pan Q."/>
            <person name="Wang Y."/>
            <person name="Lv Z."/>
            <person name="Lu X."/>
            <person name="Zhang F."/>
            <person name="Jiang W."/>
            <person name="Ma Y."/>
            <person name="Chen M."/>
            <person name="Hao X."/>
            <person name="Li L."/>
            <person name="Tang Y."/>
            <person name="Lv G."/>
            <person name="Zhou Y."/>
            <person name="Sun X."/>
            <person name="Brodelius P.E."/>
            <person name="Rose J.K.C."/>
            <person name="Tang K."/>
        </authorList>
    </citation>
    <scope>NUCLEOTIDE SEQUENCE [LARGE SCALE GENOMIC DNA]</scope>
    <source>
        <strain evidence="8">cv. Huhao1</strain>
        <tissue evidence="7">Leaf</tissue>
    </source>
</reference>
<feature type="compositionally biased region" description="Gly residues" evidence="4">
    <location>
        <begin position="455"/>
        <end position="464"/>
    </location>
</feature>
<evidence type="ECO:0000313" key="7">
    <source>
        <dbReference type="EMBL" id="PWA47207.1"/>
    </source>
</evidence>
<name>A0A2U1LDY0_ARTAN</name>
<keyword evidence="5" id="KW-1133">Transmembrane helix</keyword>
<organism evidence="7 8">
    <name type="scientific">Artemisia annua</name>
    <name type="common">Sweet wormwood</name>
    <dbReference type="NCBI Taxonomy" id="35608"/>
    <lineage>
        <taxon>Eukaryota</taxon>
        <taxon>Viridiplantae</taxon>
        <taxon>Streptophyta</taxon>
        <taxon>Embryophyta</taxon>
        <taxon>Tracheophyta</taxon>
        <taxon>Spermatophyta</taxon>
        <taxon>Magnoliopsida</taxon>
        <taxon>eudicotyledons</taxon>
        <taxon>Gunneridae</taxon>
        <taxon>Pentapetalae</taxon>
        <taxon>asterids</taxon>
        <taxon>campanulids</taxon>
        <taxon>Asterales</taxon>
        <taxon>Asteraceae</taxon>
        <taxon>Asteroideae</taxon>
        <taxon>Anthemideae</taxon>
        <taxon>Artemisiinae</taxon>
        <taxon>Artemisia</taxon>
    </lineage>
</organism>
<comment type="caution">
    <text evidence="7">The sequence shown here is derived from an EMBL/GenBank/DDBJ whole genome shotgun (WGS) entry which is preliminary data.</text>
</comment>
<gene>
    <name evidence="7" type="ORF">CTI12_AA489970</name>
</gene>
<dbReference type="GO" id="GO:0061631">
    <property type="term" value="F:ubiquitin conjugating enzyme activity"/>
    <property type="evidence" value="ECO:0007669"/>
    <property type="project" value="TreeGrafter"/>
</dbReference>
<dbReference type="EMBL" id="PKPP01009912">
    <property type="protein sequence ID" value="PWA47207.1"/>
    <property type="molecule type" value="Genomic_DNA"/>
</dbReference>
<feature type="transmembrane region" description="Helical" evidence="5">
    <location>
        <begin position="369"/>
        <end position="398"/>
    </location>
</feature>
<keyword evidence="8" id="KW-1185">Reference proteome</keyword>
<keyword evidence="3" id="KW-0175">Coiled coil</keyword>
<dbReference type="PROSITE" id="PS50127">
    <property type="entry name" value="UBC_2"/>
    <property type="match status" value="1"/>
</dbReference>
<dbReference type="PANTHER" id="PTHR46116">
    <property type="entry name" value="(E3-INDEPENDENT) E2 UBIQUITIN-CONJUGATING ENZYME"/>
    <property type="match status" value="1"/>
</dbReference>
<accession>A0A2U1LDY0</accession>
<dbReference type="InterPro" id="IPR016135">
    <property type="entry name" value="UBQ-conjugating_enzyme/RWD"/>
</dbReference>
<evidence type="ECO:0000256" key="4">
    <source>
        <dbReference type="SAM" id="MobiDB-lite"/>
    </source>
</evidence>
<evidence type="ECO:0000256" key="2">
    <source>
        <dbReference type="ARBA" id="ARBA00022786"/>
    </source>
</evidence>
<keyword evidence="5" id="KW-0812">Transmembrane</keyword>
<feature type="domain" description="UBC core" evidence="6">
    <location>
        <begin position="521"/>
        <end position="619"/>
    </location>
</feature>
<keyword evidence="2" id="KW-0833">Ubl conjugation pathway</keyword>
<feature type="compositionally biased region" description="Low complexity" evidence="4">
    <location>
        <begin position="431"/>
        <end position="441"/>
    </location>
</feature>
<dbReference type="Gene3D" id="3.10.110.10">
    <property type="entry name" value="Ubiquitin Conjugating Enzyme"/>
    <property type="match status" value="1"/>
</dbReference>
<protein>
    <submittedName>
        <fullName evidence="7">Ubiquitin-conjugating enzyme, E2</fullName>
    </submittedName>
</protein>
<dbReference type="Pfam" id="PF00179">
    <property type="entry name" value="UQ_con"/>
    <property type="match status" value="1"/>
</dbReference>
<sequence>MYPNTFQFSPLQKTLMSFFFIHAPFIRSYIIIWKTQKGIEALGHKHVDRSGKLEGTILCRRRVIWIVTEVCTKCIGESVDIRIQGETAQKEKSEIERLVGERLTEIAHAERGIENLERQKNDLSENLQTFQSAKMEVVSKVTRIKRFTVEDLRIYERVASLFDGLPLLQSKNLRQLLQQWPATESLDINLEHCKYLIEHWQPSVYVGNHDEVSRLADMHASDVNLLNVTEKKTNKQHPVLQLMRAKKSVDAQPLPFQVPHSLTINESDTDDVVTRSRLAESFSHVSNTGKGKRKVDDVCLHPYSDDGPVGTRPRIFCSAVTAMAPQLRHLMKKQEKSRQAVLTVTTTEFKAMQAHLETVLDHVNCLAIILWPFVVAGALLGSMLASIIFGYYAAIVVYQLSSWKGRGKPNFLMLERALNLSVLLVRNVRPHSSNHNNSRSCSNDHPHNSSPNKGPQGGYHGGQGRQLQGERGCGGVQPHQQGRGRYEGLSLETSSDATTSIETSCSVVAIFLDLHCHCRYDSTLESHETEKSFAANSVVLPHLYQVRNKAYESRMDLLSAVIIGPAGTPYHDGIFVFDIHFPPTYPSVPLDTHLVNVVYSASFLVLSRNNQQKYELYSV</sequence>
<dbReference type="OrthoDB" id="47801at2759"/>
<dbReference type="PANTHER" id="PTHR46116:SF24">
    <property type="entry name" value="UBC CORE DOMAIN-CONTAINING PROTEIN"/>
    <property type="match status" value="1"/>
</dbReference>
<keyword evidence="1" id="KW-0808">Transferase</keyword>
<evidence type="ECO:0000313" key="8">
    <source>
        <dbReference type="Proteomes" id="UP000245207"/>
    </source>
</evidence>
<keyword evidence="5" id="KW-0472">Membrane</keyword>
<feature type="region of interest" description="Disordered" evidence="4">
    <location>
        <begin position="431"/>
        <end position="485"/>
    </location>
</feature>
<evidence type="ECO:0000259" key="6">
    <source>
        <dbReference type="PROSITE" id="PS50127"/>
    </source>
</evidence>
<dbReference type="SUPFAM" id="SSF54495">
    <property type="entry name" value="UBC-like"/>
    <property type="match status" value="1"/>
</dbReference>
<dbReference type="STRING" id="35608.A0A2U1LDY0"/>
<evidence type="ECO:0000256" key="5">
    <source>
        <dbReference type="SAM" id="Phobius"/>
    </source>
</evidence>
<dbReference type="AlphaFoldDB" id="A0A2U1LDY0"/>
<evidence type="ECO:0000256" key="3">
    <source>
        <dbReference type="SAM" id="Coils"/>
    </source>
</evidence>
<dbReference type="Proteomes" id="UP000245207">
    <property type="component" value="Unassembled WGS sequence"/>
</dbReference>